<reference evidence="7" key="2">
    <citation type="journal article" date="2022" name="Res Sq">
        <title>Comparative Genomics Reveals Insights into the Divergent Evolution of Astigmatic Mites and Household Pest Adaptations.</title>
        <authorList>
            <person name="Xiong Q."/>
            <person name="Wan A.T.-Y."/>
            <person name="Liu X.-Y."/>
            <person name="Fung C.S.-H."/>
            <person name="Xiao X."/>
            <person name="Malainual N."/>
            <person name="Hou J."/>
            <person name="Wang L."/>
            <person name="Wang M."/>
            <person name="Yang K."/>
            <person name="Cui Y."/>
            <person name="Leung E."/>
            <person name="Nong W."/>
            <person name="Shin S.-K."/>
            <person name="Au S."/>
            <person name="Jeong K.Y."/>
            <person name="Chew F.T."/>
            <person name="Hui J."/>
            <person name="Leung T.F."/>
            <person name="Tungtrongchitr A."/>
            <person name="Zhong N."/>
            <person name="Liu Z."/>
            <person name="Tsui S."/>
        </authorList>
    </citation>
    <scope>NUCLEOTIDE SEQUENCE</scope>
    <source>
        <strain evidence="7">Derf</strain>
        <tissue evidence="7">Whole organism</tissue>
    </source>
</reference>
<sequence length="582" mass="66532">MKISNLIIIFIICPSLVIAGDYSIQMEPIVSTTSGRLIGQKTLINNNDEIYQFFGVPYAQPPIGVNRFERPKELLANASERLLMAKQLKPTCMQMKHLAKAINPLLDLDQIHNISEDCLYLNIYVPAVEQQDSPLPVMVWLPGEGYDFADARQFDGTYLASIGKVIVVTVQYRVGIFGFLKNNAGLWDQLAALKWINQNIANFGGNPNDVTVFGRFSGSMSISILLSSQHIIDYPVTLFNRAILMSGIAVGNWVFDDKHDDKIQQVIESQGCNDIECLKMLPAKQILDKSGHGWKPFIDNDFIVDEPLNALRKGKFSKHVESIMLGTNQYEGSLCLLKHLAMDESFYGQLIRNNISDNEFERIIREDLQMFYGDDFHFDNYKADIITNRDNYMQFCSELLIESHMREYDAILQRIYYSKNYRLHNIFKYKVDYKPSFSIAPEFINSSIHGDDVLLAFGLAFKNPFISNMNDKQISKRMIQLFSQFTLDGSLPESMGSDRYIEIKVESKLSSNHNNCQQWKANAILVIVFAVIAIIFIAMLIALSRTLIMESFVGQNKYKKTCQQIKQLMQQQQQPQPQQQQC</sequence>
<evidence type="ECO:0000256" key="5">
    <source>
        <dbReference type="SAM" id="SignalP"/>
    </source>
</evidence>
<reference evidence="7" key="1">
    <citation type="submission" date="2013-05" db="EMBL/GenBank/DDBJ databases">
        <authorList>
            <person name="Yim A.K.Y."/>
            <person name="Chan T.F."/>
            <person name="Ji K.M."/>
            <person name="Liu X.Y."/>
            <person name="Zhou J.W."/>
            <person name="Li R.Q."/>
            <person name="Yang K.Y."/>
            <person name="Li J."/>
            <person name="Li M."/>
            <person name="Law P.T.W."/>
            <person name="Wu Y.L."/>
            <person name="Cai Z.L."/>
            <person name="Qin H."/>
            <person name="Bao Y."/>
            <person name="Leung R.K.K."/>
            <person name="Ng P.K.S."/>
            <person name="Zou J."/>
            <person name="Zhong X.J."/>
            <person name="Ran P.X."/>
            <person name="Zhong N.S."/>
            <person name="Liu Z.G."/>
            <person name="Tsui S.K.W."/>
        </authorList>
    </citation>
    <scope>NUCLEOTIDE SEQUENCE</scope>
    <source>
        <strain evidence="7">Derf</strain>
        <tissue evidence="7">Whole organism</tissue>
    </source>
</reference>
<keyword evidence="4" id="KW-0812">Transmembrane</keyword>
<evidence type="ECO:0000256" key="1">
    <source>
        <dbReference type="ARBA" id="ARBA00005964"/>
    </source>
</evidence>
<name>A0A922ID56_DERFA</name>
<organism evidence="7 8">
    <name type="scientific">Dermatophagoides farinae</name>
    <name type="common">American house dust mite</name>
    <dbReference type="NCBI Taxonomy" id="6954"/>
    <lineage>
        <taxon>Eukaryota</taxon>
        <taxon>Metazoa</taxon>
        <taxon>Ecdysozoa</taxon>
        <taxon>Arthropoda</taxon>
        <taxon>Chelicerata</taxon>
        <taxon>Arachnida</taxon>
        <taxon>Acari</taxon>
        <taxon>Acariformes</taxon>
        <taxon>Sarcoptiformes</taxon>
        <taxon>Astigmata</taxon>
        <taxon>Psoroptidia</taxon>
        <taxon>Analgoidea</taxon>
        <taxon>Pyroglyphidae</taxon>
        <taxon>Dermatophagoidinae</taxon>
        <taxon>Dermatophagoides</taxon>
    </lineage>
</organism>
<evidence type="ECO:0000256" key="3">
    <source>
        <dbReference type="ARBA" id="ARBA00023180"/>
    </source>
</evidence>
<dbReference type="Gene3D" id="3.40.50.1820">
    <property type="entry name" value="alpha/beta hydrolase"/>
    <property type="match status" value="1"/>
</dbReference>
<dbReference type="InterPro" id="IPR002018">
    <property type="entry name" value="CarbesteraseB"/>
</dbReference>
<keyword evidence="4" id="KW-0472">Membrane</keyword>
<keyword evidence="4" id="KW-1133">Transmembrane helix</keyword>
<comment type="caution">
    <text evidence="7">The sequence shown here is derived from an EMBL/GenBank/DDBJ whole genome shotgun (WGS) entry which is preliminary data.</text>
</comment>
<evidence type="ECO:0000259" key="6">
    <source>
        <dbReference type="Pfam" id="PF00135"/>
    </source>
</evidence>
<dbReference type="SUPFAM" id="SSF53474">
    <property type="entry name" value="alpha/beta-Hydrolases"/>
    <property type="match status" value="1"/>
</dbReference>
<dbReference type="Pfam" id="PF00135">
    <property type="entry name" value="COesterase"/>
    <property type="match status" value="1"/>
</dbReference>
<proteinExistence type="inferred from homology"/>
<protein>
    <submittedName>
        <fullName evidence="7">Carboxylesterase 5A</fullName>
    </submittedName>
</protein>
<dbReference type="PROSITE" id="PS00941">
    <property type="entry name" value="CARBOXYLESTERASE_B_2"/>
    <property type="match status" value="1"/>
</dbReference>
<dbReference type="InterPro" id="IPR029058">
    <property type="entry name" value="AB_hydrolase_fold"/>
</dbReference>
<feature type="signal peptide" evidence="5">
    <location>
        <begin position="1"/>
        <end position="19"/>
    </location>
</feature>
<evidence type="ECO:0000313" key="8">
    <source>
        <dbReference type="Proteomes" id="UP000790347"/>
    </source>
</evidence>
<dbReference type="AlphaFoldDB" id="A0A922ID56"/>
<evidence type="ECO:0000313" key="7">
    <source>
        <dbReference type="EMBL" id="KAH9529867.1"/>
    </source>
</evidence>
<keyword evidence="3" id="KW-0325">Glycoprotein</keyword>
<feature type="transmembrane region" description="Helical" evidence="4">
    <location>
        <begin position="523"/>
        <end position="543"/>
    </location>
</feature>
<gene>
    <name evidence="7" type="primary">CES5A_1</name>
    <name evidence="7" type="ORF">DERF_003725</name>
</gene>
<comment type="similarity">
    <text evidence="1">Belongs to the type-B carboxylesterase/lipase family.</text>
</comment>
<dbReference type="PANTHER" id="PTHR43903">
    <property type="entry name" value="NEUROLIGIN"/>
    <property type="match status" value="1"/>
</dbReference>
<dbReference type="InterPro" id="IPR051093">
    <property type="entry name" value="Neuroligin/BSAL"/>
</dbReference>
<keyword evidence="8" id="KW-1185">Reference proteome</keyword>
<evidence type="ECO:0000256" key="4">
    <source>
        <dbReference type="SAM" id="Phobius"/>
    </source>
</evidence>
<feature type="domain" description="Carboxylesterase type B" evidence="6">
    <location>
        <begin position="27"/>
        <end position="490"/>
    </location>
</feature>
<accession>A0A922ID56</accession>
<dbReference type="InterPro" id="IPR019819">
    <property type="entry name" value="Carboxylesterase_B_CS"/>
</dbReference>
<dbReference type="Proteomes" id="UP000790347">
    <property type="component" value="Unassembled WGS sequence"/>
</dbReference>
<evidence type="ECO:0000256" key="2">
    <source>
        <dbReference type="ARBA" id="ARBA00022729"/>
    </source>
</evidence>
<feature type="chain" id="PRO_5037920384" evidence="5">
    <location>
        <begin position="20"/>
        <end position="582"/>
    </location>
</feature>
<dbReference type="EMBL" id="ASGP02000001">
    <property type="protein sequence ID" value="KAH9529867.1"/>
    <property type="molecule type" value="Genomic_DNA"/>
</dbReference>
<keyword evidence="2 5" id="KW-0732">Signal</keyword>